<protein>
    <submittedName>
        <fullName evidence="3">YHS domain protein</fullName>
    </submittedName>
</protein>
<dbReference type="InterPro" id="IPR007029">
    <property type="entry name" value="YHS_dom"/>
</dbReference>
<keyword evidence="4" id="KW-1185">Reference proteome</keyword>
<gene>
    <name evidence="3" type="ORF">WH95_05710</name>
</gene>
<comment type="caution">
    <text evidence="3">The sequence shown here is derived from an EMBL/GenBank/DDBJ whole genome shotgun (WGS) entry which is preliminary data.</text>
</comment>
<dbReference type="STRING" id="1549748.WH95_05710"/>
<evidence type="ECO:0000313" key="3">
    <source>
        <dbReference type="EMBL" id="KKJ78072.1"/>
    </source>
</evidence>
<sequence>MTTGTAGALAIAVPTTSFAAQDPVYTSFLSSLAINGYDPVAYFKAGKPVEGTKDHQTEWMGATWYFSSKENMEAFIASPETYAPQYGGYCAWAVAQGDTASTDPFAWKIVDNKLYLNYSKDIQTRWEKDIPGNIHKGDNNWPKVLND</sequence>
<dbReference type="Proteomes" id="UP000034491">
    <property type="component" value="Unassembled WGS sequence"/>
</dbReference>
<proteinExistence type="predicted"/>
<dbReference type="Pfam" id="PF04945">
    <property type="entry name" value="YHS"/>
    <property type="match status" value="1"/>
</dbReference>
<accession>A0A0M2R820</accession>
<keyword evidence="1" id="KW-0732">Signal</keyword>
<evidence type="ECO:0000259" key="2">
    <source>
        <dbReference type="Pfam" id="PF04945"/>
    </source>
</evidence>
<evidence type="ECO:0000256" key="1">
    <source>
        <dbReference type="SAM" id="SignalP"/>
    </source>
</evidence>
<dbReference type="EMBL" id="LANI01000003">
    <property type="protein sequence ID" value="KKJ78072.1"/>
    <property type="molecule type" value="Genomic_DNA"/>
</dbReference>
<name>A0A0M2R820_9PROT</name>
<dbReference type="NCBIfam" id="NF041384">
    <property type="entry name" value="YHS_seleno_dom"/>
    <property type="match status" value="1"/>
</dbReference>
<feature type="chain" id="PRO_5005640580" evidence="1">
    <location>
        <begin position="20"/>
        <end position="147"/>
    </location>
</feature>
<dbReference type="AlphaFoldDB" id="A0A0M2R820"/>
<feature type="domain" description="YHS" evidence="2">
    <location>
        <begin position="41"/>
        <end position="86"/>
    </location>
</feature>
<feature type="signal peptide" evidence="1">
    <location>
        <begin position="1"/>
        <end position="19"/>
    </location>
</feature>
<evidence type="ECO:0000313" key="4">
    <source>
        <dbReference type="Proteomes" id="UP000034491"/>
    </source>
</evidence>
<dbReference type="PATRIC" id="fig|1549748.8.peg.2633"/>
<reference evidence="3 4" key="1">
    <citation type="submission" date="2015-03" db="EMBL/GenBank/DDBJ databases">
        <title>Genome sequence of Kiloniella sp. P1-1, isolated from the gut microflora of Pacific white shrimp, Penaeus vannamei.</title>
        <authorList>
            <person name="Shao Z."/>
            <person name="Wang L."/>
            <person name="Li X."/>
        </authorList>
    </citation>
    <scope>NUCLEOTIDE SEQUENCE [LARGE SCALE GENOMIC DNA]</scope>
    <source>
        <strain evidence="3 4">P1-1</strain>
    </source>
</reference>
<organism evidence="3 4">
    <name type="scientific">Kiloniella litopenaei</name>
    <dbReference type="NCBI Taxonomy" id="1549748"/>
    <lineage>
        <taxon>Bacteria</taxon>
        <taxon>Pseudomonadati</taxon>
        <taxon>Pseudomonadota</taxon>
        <taxon>Alphaproteobacteria</taxon>
        <taxon>Rhodospirillales</taxon>
        <taxon>Kiloniellaceae</taxon>
        <taxon>Kiloniella</taxon>
    </lineage>
</organism>